<gene>
    <name evidence="1" type="ORF">HA254_07535</name>
</gene>
<name>A0A7J4J1Z0_9ARCH</name>
<evidence type="ECO:0000313" key="1">
    <source>
        <dbReference type="EMBL" id="HIH10489.1"/>
    </source>
</evidence>
<organism evidence="1 2">
    <name type="scientific">Candidatus Iainarchaeum sp</name>
    <dbReference type="NCBI Taxonomy" id="3101447"/>
    <lineage>
        <taxon>Archaea</taxon>
        <taxon>Candidatus Iainarchaeota</taxon>
        <taxon>Candidatus Iainarchaeia</taxon>
        <taxon>Candidatus Iainarchaeales</taxon>
        <taxon>Candidatus Iainarchaeaceae</taxon>
        <taxon>Candidatus Iainarchaeum</taxon>
    </lineage>
</organism>
<evidence type="ECO:0000313" key="2">
    <source>
        <dbReference type="Proteomes" id="UP000565078"/>
    </source>
</evidence>
<proteinExistence type="predicted"/>
<dbReference type="Proteomes" id="UP000565078">
    <property type="component" value="Unassembled WGS sequence"/>
</dbReference>
<dbReference type="EMBL" id="DUGC01000116">
    <property type="protein sequence ID" value="HIH10489.1"/>
    <property type="molecule type" value="Genomic_DNA"/>
</dbReference>
<protein>
    <recommendedName>
        <fullName evidence="3">Class III signal peptide-containing protein</fullName>
    </recommendedName>
</protein>
<comment type="caution">
    <text evidence="1">The sequence shown here is derived from an EMBL/GenBank/DDBJ whole genome shotgun (WGS) entry which is preliminary data.</text>
</comment>
<evidence type="ECO:0008006" key="3">
    <source>
        <dbReference type="Google" id="ProtNLM"/>
    </source>
</evidence>
<accession>A0A7J4J1Z0</accession>
<sequence length="132" mass="14642">MTCGQVSIEYLLVLAAALSFLSFSLWALSAVHGDINEATDLLNAKRLANDLNYRSSSMGVMGDYSSQSFEAVALHGWQFQSEGGRNFIKISPKNIPVSIPPGIELRFSKKAFLGKFRLLLRKINGRLVLEDY</sequence>
<reference evidence="2" key="1">
    <citation type="journal article" date="2020" name="bioRxiv">
        <title>A rank-normalized archaeal taxonomy based on genome phylogeny resolves widespread incomplete and uneven classifications.</title>
        <authorList>
            <person name="Rinke C."/>
            <person name="Chuvochina M."/>
            <person name="Mussig A.J."/>
            <person name="Chaumeil P.-A."/>
            <person name="Waite D.W."/>
            <person name="Whitman W.B."/>
            <person name="Parks D.H."/>
            <person name="Hugenholtz P."/>
        </authorList>
    </citation>
    <scope>NUCLEOTIDE SEQUENCE [LARGE SCALE GENOMIC DNA]</scope>
</reference>
<dbReference type="AlphaFoldDB" id="A0A7J4J1Z0"/>